<dbReference type="RefSeq" id="WP_249242235.1">
    <property type="nucleotide sequence ID" value="NZ_CP096649.1"/>
</dbReference>
<keyword evidence="3 11" id="KW-0378">Hydrolase</keyword>
<dbReference type="InterPro" id="IPR014016">
    <property type="entry name" value="UvrD-like_ATP-bd"/>
</dbReference>
<feature type="domain" description="UvrD-like helicase ATP-binding" evidence="12">
    <location>
        <begin position="6"/>
        <end position="285"/>
    </location>
</feature>
<evidence type="ECO:0000256" key="9">
    <source>
        <dbReference type="ARBA" id="ARBA00034808"/>
    </source>
</evidence>
<dbReference type="GO" id="GO:0016787">
    <property type="term" value="F:hydrolase activity"/>
    <property type="evidence" value="ECO:0007669"/>
    <property type="project" value="UniProtKB-UniRule"/>
</dbReference>
<feature type="binding site" evidence="11">
    <location>
        <begin position="27"/>
        <end position="34"/>
    </location>
    <ligand>
        <name>ATP</name>
        <dbReference type="ChEBI" id="CHEBI:30616"/>
    </ligand>
</feature>
<evidence type="ECO:0000256" key="3">
    <source>
        <dbReference type="ARBA" id="ARBA00022801"/>
    </source>
</evidence>
<evidence type="ECO:0000256" key="6">
    <source>
        <dbReference type="ARBA" id="ARBA00023125"/>
    </source>
</evidence>
<comment type="catalytic activity">
    <reaction evidence="10">
        <text>ATP + H2O = ADP + phosphate + H(+)</text>
        <dbReference type="Rhea" id="RHEA:13065"/>
        <dbReference type="ChEBI" id="CHEBI:15377"/>
        <dbReference type="ChEBI" id="CHEBI:15378"/>
        <dbReference type="ChEBI" id="CHEBI:30616"/>
        <dbReference type="ChEBI" id="CHEBI:43474"/>
        <dbReference type="ChEBI" id="CHEBI:456216"/>
        <dbReference type="EC" id="5.6.2.4"/>
    </reaction>
</comment>
<organism evidence="14 15">
    <name type="scientific">Fenollaria massiliensis</name>
    <dbReference type="NCBI Taxonomy" id="938288"/>
    <lineage>
        <taxon>Bacteria</taxon>
        <taxon>Bacillati</taxon>
        <taxon>Bacillota</taxon>
        <taxon>Clostridia</taxon>
        <taxon>Eubacteriales</taxon>
        <taxon>Fenollaria</taxon>
    </lineage>
</organism>
<dbReference type="PROSITE" id="PS51198">
    <property type="entry name" value="UVRD_HELICASE_ATP_BIND"/>
    <property type="match status" value="1"/>
</dbReference>
<evidence type="ECO:0000259" key="13">
    <source>
        <dbReference type="PROSITE" id="PS51217"/>
    </source>
</evidence>
<keyword evidence="6" id="KW-0238">DNA-binding</keyword>
<dbReference type="GO" id="GO:0033202">
    <property type="term" value="C:DNA helicase complex"/>
    <property type="evidence" value="ECO:0007669"/>
    <property type="project" value="TreeGrafter"/>
</dbReference>
<reference evidence="14" key="1">
    <citation type="submission" date="2022-04" db="EMBL/GenBank/DDBJ databases">
        <title>Complete genome sequences of Ezakiella coagulans and Fenollaria massiliensis.</title>
        <authorList>
            <person name="France M.T."/>
            <person name="Clifford J."/>
            <person name="Narina S."/>
            <person name="Rutt L."/>
            <person name="Ravel J."/>
        </authorList>
    </citation>
    <scope>NUCLEOTIDE SEQUENCE</scope>
    <source>
        <strain evidence="14">C0061C2</strain>
    </source>
</reference>
<evidence type="ECO:0000313" key="15">
    <source>
        <dbReference type="Proteomes" id="UP000831151"/>
    </source>
</evidence>
<comment type="similarity">
    <text evidence="1">Belongs to the helicase family. UvrD subfamily.</text>
</comment>
<name>A0A9E7DIP4_9FIRM</name>
<dbReference type="CDD" id="cd18807">
    <property type="entry name" value="SF1_C_UvrD"/>
    <property type="match status" value="1"/>
</dbReference>
<keyword evidence="5 11" id="KW-0067">ATP-binding</keyword>
<dbReference type="InterPro" id="IPR027417">
    <property type="entry name" value="P-loop_NTPase"/>
</dbReference>
<dbReference type="FunFam" id="1.10.486.10:FF:000003">
    <property type="entry name" value="ATP-dependent DNA helicase"/>
    <property type="match status" value="1"/>
</dbReference>
<evidence type="ECO:0000256" key="11">
    <source>
        <dbReference type="PROSITE-ProRule" id="PRU00560"/>
    </source>
</evidence>
<evidence type="ECO:0000256" key="1">
    <source>
        <dbReference type="ARBA" id="ARBA00009922"/>
    </source>
</evidence>
<dbReference type="CDD" id="cd17932">
    <property type="entry name" value="DEXQc_UvrD"/>
    <property type="match status" value="1"/>
</dbReference>
<dbReference type="InterPro" id="IPR000212">
    <property type="entry name" value="DNA_helicase_UvrD/REP"/>
</dbReference>
<dbReference type="AlphaFoldDB" id="A0A9E7DIP4"/>
<dbReference type="PANTHER" id="PTHR11070">
    <property type="entry name" value="UVRD / RECB / PCRA DNA HELICASE FAMILY MEMBER"/>
    <property type="match status" value="1"/>
</dbReference>
<dbReference type="GO" id="GO:0005524">
    <property type="term" value="F:ATP binding"/>
    <property type="evidence" value="ECO:0007669"/>
    <property type="project" value="UniProtKB-UniRule"/>
</dbReference>
<evidence type="ECO:0000256" key="8">
    <source>
        <dbReference type="ARBA" id="ARBA00034617"/>
    </source>
</evidence>
<keyword evidence="2 11" id="KW-0547">Nucleotide-binding</keyword>
<dbReference type="Gene3D" id="3.40.50.300">
    <property type="entry name" value="P-loop containing nucleotide triphosphate hydrolases"/>
    <property type="match status" value="2"/>
</dbReference>
<dbReference type="GO" id="GO:0003677">
    <property type="term" value="F:DNA binding"/>
    <property type="evidence" value="ECO:0007669"/>
    <property type="project" value="UniProtKB-KW"/>
</dbReference>
<evidence type="ECO:0000256" key="10">
    <source>
        <dbReference type="ARBA" id="ARBA00048988"/>
    </source>
</evidence>
<dbReference type="EC" id="5.6.2.4" evidence="9"/>
<dbReference type="GO" id="GO:0043138">
    <property type="term" value="F:3'-5' DNA helicase activity"/>
    <property type="evidence" value="ECO:0007669"/>
    <property type="project" value="UniProtKB-EC"/>
</dbReference>
<dbReference type="EMBL" id="CP096649">
    <property type="protein sequence ID" value="UQK58641.1"/>
    <property type="molecule type" value="Genomic_DNA"/>
</dbReference>
<dbReference type="KEGG" id="fms:M1R53_05215"/>
<dbReference type="InterPro" id="IPR014017">
    <property type="entry name" value="DNA_helicase_UvrD-like_C"/>
</dbReference>
<dbReference type="Pfam" id="PF13361">
    <property type="entry name" value="UvrD_C"/>
    <property type="match status" value="1"/>
</dbReference>
<comment type="catalytic activity">
    <reaction evidence="8">
        <text>Couples ATP hydrolysis with the unwinding of duplex DNA by translocating in the 3'-5' direction.</text>
        <dbReference type="EC" id="5.6.2.4"/>
    </reaction>
</comment>
<dbReference type="GO" id="GO:0000725">
    <property type="term" value="P:recombinational repair"/>
    <property type="evidence" value="ECO:0007669"/>
    <property type="project" value="TreeGrafter"/>
</dbReference>
<evidence type="ECO:0000256" key="5">
    <source>
        <dbReference type="ARBA" id="ARBA00022840"/>
    </source>
</evidence>
<dbReference type="Pfam" id="PF00580">
    <property type="entry name" value="UvrD-helicase"/>
    <property type="match status" value="1"/>
</dbReference>
<dbReference type="Gene3D" id="1.10.10.160">
    <property type="match status" value="1"/>
</dbReference>
<feature type="domain" description="UvrD-like helicase C-terminal" evidence="13">
    <location>
        <begin position="286"/>
        <end position="552"/>
    </location>
</feature>
<sequence length="728" mass="84273">MNNILDRLNASQREAVLYNSGPLLIMAGAGSGKTRVVTYKIAYLIENGFASENEILAITFTNKAAKEMKDRVASFLNKDVSPMWIGTFHSIALRLLRRHANLVGYTNSFTIYDRDNQITLIKDILKELELDPKTYVPSYFIALISNLKMRNMDADEYESISDSYRKKTDAEVYRRYQKKMLEYDAMDFDDMIVNCVRLLEENEDVRQIYQERFKYVFVDEYQDTNFMQYKMAKLFSDLYKNICVVGDADQSIYGWRGADIRNILNFEKDYKNVKTILLEQNYRSTKNILKAANKVIKNNDERKEKNLWTDNQDGDDVYCYITQSNVEESYFVAQKIKELLDEGYKESDFAILYRTNAQSRSFEDMFLKFGIKYNIVGGVKFYDRKEIKDILAYFKFLDNTNDFISLKRIINTPKRGIGDKSIESITGDMISKNISLYDALSISTNKKIKEFFEVIESIKKLKDNVTLSELYDLVLDRTDYLNALERENTVEARTRIENLDEFRNLLLDYEDNYDNITLKDFLGEISLLTDLDKTEDKGGDAVTMITMHSAKGLEYNIVFIVGMEDGLFPSERAIEEGSLEEERRLCYVALTRAMKKLFLSLAKERRVYGQSIISKPSRFIDEAEDAIKVVSYRSDKFDERPILENASLNKSIYKERGFDKTVSRFKSYVGTDSAPSDKKDIKAGDKIKHKAFGEGMVVSVNGKNLTISFPNKGIKILNIDFAPIKRID</sequence>
<dbReference type="SUPFAM" id="SSF52540">
    <property type="entry name" value="P-loop containing nucleoside triphosphate hydrolases"/>
    <property type="match status" value="1"/>
</dbReference>
<dbReference type="Pfam" id="PF21196">
    <property type="entry name" value="PcrA_UvrD_tudor"/>
    <property type="match status" value="1"/>
</dbReference>
<dbReference type="Gene3D" id="1.10.486.10">
    <property type="entry name" value="PCRA, domain 4"/>
    <property type="match status" value="1"/>
</dbReference>
<proteinExistence type="inferred from homology"/>
<dbReference type="PANTHER" id="PTHR11070:SF2">
    <property type="entry name" value="ATP-DEPENDENT DNA HELICASE SRS2"/>
    <property type="match status" value="1"/>
</dbReference>
<evidence type="ECO:0000256" key="2">
    <source>
        <dbReference type="ARBA" id="ARBA00022741"/>
    </source>
</evidence>
<keyword evidence="7" id="KW-0413">Isomerase</keyword>
<gene>
    <name evidence="14" type="ORF">M1R53_05215</name>
</gene>
<evidence type="ECO:0000313" key="14">
    <source>
        <dbReference type="EMBL" id="UQK58641.1"/>
    </source>
</evidence>
<evidence type="ECO:0000259" key="12">
    <source>
        <dbReference type="PROSITE" id="PS51198"/>
    </source>
</evidence>
<dbReference type="Proteomes" id="UP000831151">
    <property type="component" value="Chromosome"/>
</dbReference>
<dbReference type="PROSITE" id="PS51217">
    <property type="entry name" value="UVRD_HELICASE_CTER"/>
    <property type="match status" value="1"/>
</dbReference>
<keyword evidence="15" id="KW-1185">Reference proteome</keyword>
<keyword evidence="4 11" id="KW-0347">Helicase</keyword>
<dbReference type="GO" id="GO:0005829">
    <property type="term" value="C:cytosol"/>
    <property type="evidence" value="ECO:0007669"/>
    <property type="project" value="TreeGrafter"/>
</dbReference>
<protein>
    <recommendedName>
        <fullName evidence="9">DNA 3'-5' helicase</fullName>
        <ecNumber evidence="9">5.6.2.4</ecNumber>
    </recommendedName>
</protein>
<accession>A0A9E7DIP4</accession>
<evidence type="ECO:0000256" key="7">
    <source>
        <dbReference type="ARBA" id="ARBA00023235"/>
    </source>
</evidence>
<dbReference type="InterPro" id="IPR013986">
    <property type="entry name" value="DExx_box_DNA_helicase_dom_sf"/>
</dbReference>
<evidence type="ECO:0000256" key="4">
    <source>
        <dbReference type="ARBA" id="ARBA00022806"/>
    </source>
</evidence>